<reference evidence="10 11" key="1">
    <citation type="submission" date="2019-12" db="EMBL/GenBank/DDBJ databases">
        <authorList>
            <person name="Lee S.D."/>
        </authorList>
    </citation>
    <scope>NUCLEOTIDE SEQUENCE [LARGE SCALE GENOMIC DNA]</scope>
    <source>
        <strain evidence="10 11">GH1-50</strain>
    </source>
</reference>
<dbReference type="GO" id="GO:0016020">
    <property type="term" value="C:membrane"/>
    <property type="evidence" value="ECO:0007669"/>
    <property type="project" value="GOC"/>
</dbReference>
<evidence type="ECO:0000256" key="7">
    <source>
        <dbReference type="SAM" id="MobiDB-lite"/>
    </source>
</evidence>
<evidence type="ECO:0000256" key="6">
    <source>
        <dbReference type="ARBA" id="ARBA00023136"/>
    </source>
</evidence>
<dbReference type="Proteomes" id="UP000480350">
    <property type="component" value="Unassembled WGS sequence"/>
</dbReference>
<proteinExistence type="predicted"/>
<evidence type="ECO:0000256" key="1">
    <source>
        <dbReference type="ARBA" id="ARBA00004127"/>
    </source>
</evidence>
<comment type="subcellular location">
    <subcellularLocation>
        <location evidence="1">Endomembrane system</location>
        <topology evidence="1">Multi-pass membrane protein</topology>
    </subcellularLocation>
</comment>
<dbReference type="Pfam" id="PF04116">
    <property type="entry name" value="FA_hydroxylase"/>
    <property type="match status" value="1"/>
</dbReference>
<keyword evidence="5" id="KW-0443">Lipid metabolism</keyword>
<dbReference type="GO" id="GO:0006643">
    <property type="term" value="P:membrane lipid metabolic process"/>
    <property type="evidence" value="ECO:0007669"/>
    <property type="project" value="TreeGrafter"/>
</dbReference>
<keyword evidence="4" id="KW-0560">Oxidoreductase</keyword>
<feature type="region of interest" description="Disordered" evidence="7">
    <location>
        <begin position="273"/>
        <end position="292"/>
    </location>
</feature>
<keyword evidence="2 8" id="KW-0812">Transmembrane</keyword>
<evidence type="ECO:0000256" key="5">
    <source>
        <dbReference type="ARBA" id="ARBA00023098"/>
    </source>
</evidence>
<keyword evidence="6 8" id="KW-0472">Membrane</keyword>
<dbReference type="InterPro" id="IPR006694">
    <property type="entry name" value="Fatty_acid_hydroxylase"/>
</dbReference>
<evidence type="ECO:0000256" key="4">
    <source>
        <dbReference type="ARBA" id="ARBA00023002"/>
    </source>
</evidence>
<feature type="transmembrane region" description="Helical" evidence="8">
    <location>
        <begin position="89"/>
        <end position="108"/>
    </location>
</feature>
<dbReference type="GO" id="GO:0050479">
    <property type="term" value="F:glyceryl-ether monooxygenase activity"/>
    <property type="evidence" value="ECO:0007669"/>
    <property type="project" value="TreeGrafter"/>
</dbReference>
<feature type="transmembrane region" description="Helical" evidence="8">
    <location>
        <begin position="151"/>
        <end position="173"/>
    </location>
</feature>
<feature type="domain" description="Fatty acid hydroxylase" evidence="9">
    <location>
        <begin position="96"/>
        <end position="227"/>
    </location>
</feature>
<evidence type="ECO:0000259" key="9">
    <source>
        <dbReference type="Pfam" id="PF04116"/>
    </source>
</evidence>
<dbReference type="PANTHER" id="PTHR21624:SF1">
    <property type="entry name" value="ALKYLGLYCEROL MONOOXYGENASE"/>
    <property type="match status" value="1"/>
</dbReference>
<dbReference type="PANTHER" id="PTHR21624">
    <property type="entry name" value="STEROL DESATURASE-RELATED PROTEIN"/>
    <property type="match status" value="1"/>
</dbReference>
<dbReference type="GO" id="GO:0012505">
    <property type="term" value="C:endomembrane system"/>
    <property type="evidence" value="ECO:0007669"/>
    <property type="project" value="UniProtKB-SubCell"/>
</dbReference>
<evidence type="ECO:0000256" key="8">
    <source>
        <dbReference type="SAM" id="Phobius"/>
    </source>
</evidence>
<accession>A0A7C9IFM9</accession>
<evidence type="ECO:0000313" key="11">
    <source>
        <dbReference type="Proteomes" id="UP000480350"/>
    </source>
</evidence>
<dbReference type="GO" id="GO:0005506">
    <property type="term" value="F:iron ion binding"/>
    <property type="evidence" value="ECO:0007669"/>
    <property type="project" value="InterPro"/>
</dbReference>
<protein>
    <recommendedName>
        <fullName evidence="9">Fatty acid hydroxylase domain-containing protein</fullName>
    </recommendedName>
</protein>
<dbReference type="AlphaFoldDB" id="A0A7C9IFM9"/>
<organism evidence="10 11">
    <name type="scientific">Kangsaoukella pontilimi</name>
    <dbReference type="NCBI Taxonomy" id="2691042"/>
    <lineage>
        <taxon>Bacteria</taxon>
        <taxon>Pseudomonadati</taxon>
        <taxon>Pseudomonadota</taxon>
        <taxon>Alphaproteobacteria</taxon>
        <taxon>Rhodobacterales</taxon>
        <taxon>Paracoccaceae</taxon>
        <taxon>Kangsaoukella</taxon>
    </lineage>
</organism>
<reference evidence="10 11" key="2">
    <citation type="submission" date="2020-03" db="EMBL/GenBank/DDBJ databases">
        <title>Kangsaoukella pontilimi gen. nov., sp. nov., a new member of the family Rhodobacteraceae isolated from a tidal mudflat.</title>
        <authorList>
            <person name="Kim I.S."/>
        </authorList>
    </citation>
    <scope>NUCLEOTIDE SEQUENCE [LARGE SCALE GENOMIC DNA]</scope>
    <source>
        <strain evidence="10 11">GH1-50</strain>
    </source>
</reference>
<evidence type="ECO:0000256" key="3">
    <source>
        <dbReference type="ARBA" id="ARBA00022989"/>
    </source>
</evidence>
<feature type="transmembrane region" description="Helical" evidence="8">
    <location>
        <begin position="45"/>
        <end position="63"/>
    </location>
</feature>
<dbReference type="EMBL" id="WUPT01000001">
    <property type="protein sequence ID" value="MXQ07668.1"/>
    <property type="molecule type" value="Genomic_DNA"/>
</dbReference>
<feature type="transmembrane region" description="Helical" evidence="8">
    <location>
        <begin position="12"/>
        <end position="33"/>
    </location>
</feature>
<keyword evidence="3 8" id="KW-1133">Transmembrane helix</keyword>
<comment type="caution">
    <text evidence="10">The sequence shown here is derived from an EMBL/GenBank/DDBJ whole genome shotgun (WGS) entry which is preliminary data.</text>
</comment>
<keyword evidence="11" id="KW-1185">Reference proteome</keyword>
<dbReference type="InterPro" id="IPR051689">
    <property type="entry name" value="Sterol_desaturase/TMEM195"/>
</dbReference>
<name>A0A7C9IFM9_9RHOB</name>
<gene>
    <name evidence="10" type="ORF">GQ651_07400</name>
</gene>
<evidence type="ECO:0000313" key="10">
    <source>
        <dbReference type="EMBL" id="MXQ07668.1"/>
    </source>
</evidence>
<sequence>MHFIDGALNFVNLYVLQIALAASFVLYFIYGRLDELSRNAAQNTAATLVVYGLNLYVGVAYVHDLNAGAQWIYDQLHIPHIDPALWNNAPIWLICVVGLVAVDFCDYWSHRLMHTRWGWPTHAAHHSDTHVNAFTALRIHALEAFVMTTSYLVLLTWLQIPAALPVVIAVALLHNMYVHMDLEWDHGRFKYLVASPVFHRWHHADVPEAYGKNLANLMPLWDKLFGTYHENGVFRGQMGALSSGVEDKNPFLIYVYPFREWARLIQETLTRNARDATPAEQPEADTAARQSG</sequence>
<evidence type="ECO:0000256" key="2">
    <source>
        <dbReference type="ARBA" id="ARBA00022692"/>
    </source>
</evidence>
<dbReference type="RefSeq" id="WP_160763532.1">
    <property type="nucleotide sequence ID" value="NZ_WUPT01000001.1"/>
</dbReference>
<dbReference type="GO" id="GO:0008610">
    <property type="term" value="P:lipid biosynthetic process"/>
    <property type="evidence" value="ECO:0007669"/>
    <property type="project" value="InterPro"/>
</dbReference>